<proteinExistence type="predicted"/>
<dbReference type="Proteomes" id="UP000284452">
    <property type="component" value="Unassembled WGS sequence"/>
</dbReference>
<feature type="non-terminal residue" evidence="2">
    <location>
        <position position="1"/>
    </location>
</feature>
<comment type="caution">
    <text evidence="2">The sequence shown here is derived from an EMBL/GenBank/DDBJ whole genome shotgun (WGS) entry which is preliminary data.</text>
</comment>
<evidence type="ECO:0000313" key="3">
    <source>
        <dbReference type="Proteomes" id="UP000284452"/>
    </source>
</evidence>
<accession>A0A425HQI3</accession>
<reference evidence="2 3" key="1">
    <citation type="submission" date="2017-10" db="EMBL/GenBank/DDBJ databases">
        <authorList>
            <person name="Sibley D."/>
            <person name="Venepally P."/>
            <person name="Karamycheva S."/>
            <person name="Hadjithomas M."/>
            <person name="Khan A."/>
            <person name="Brunk B."/>
            <person name="Roos D."/>
            <person name="Caler E."/>
            <person name="Lorenzi H."/>
        </authorList>
    </citation>
    <scope>NUCLEOTIDE SEQUENCE [LARGE SCALE GENOMIC DNA]</scope>
    <source>
        <strain evidence="2 3">CAST</strain>
    </source>
</reference>
<name>A0A425HQI3_TOXGO</name>
<sequence length="80" mass="8877">EDGLSLWPLFMPRLIQCLLSSDARVLQAAAYGVQQGALLQQAFQPFVQEAAKNLLTAVNRSQKTKNKMEQASGRKRSRSS</sequence>
<organism evidence="2 3">
    <name type="scientific">Toxoplasma gondii CAST</name>
    <dbReference type="NCBI Taxonomy" id="943122"/>
    <lineage>
        <taxon>Eukaryota</taxon>
        <taxon>Sar</taxon>
        <taxon>Alveolata</taxon>
        <taxon>Apicomplexa</taxon>
        <taxon>Conoidasida</taxon>
        <taxon>Coccidia</taxon>
        <taxon>Eucoccidiorida</taxon>
        <taxon>Eimeriorina</taxon>
        <taxon>Sarcocystidae</taxon>
        <taxon>Toxoplasma</taxon>
    </lineage>
</organism>
<dbReference type="InterPro" id="IPR011989">
    <property type="entry name" value="ARM-like"/>
</dbReference>
<dbReference type="EMBL" id="AHIV02001866">
    <property type="protein sequence ID" value="RQX68210.1"/>
    <property type="molecule type" value="Genomic_DNA"/>
</dbReference>
<dbReference type="VEuPathDB" id="ToxoDB:TGCAST_361260"/>
<dbReference type="Gene3D" id="1.25.10.10">
    <property type="entry name" value="Leucine-rich Repeat Variant"/>
    <property type="match status" value="1"/>
</dbReference>
<evidence type="ECO:0000256" key="1">
    <source>
        <dbReference type="SAM" id="MobiDB-lite"/>
    </source>
</evidence>
<gene>
    <name evidence="2" type="ORF">TGCAST_361260</name>
</gene>
<evidence type="ECO:0000313" key="2">
    <source>
        <dbReference type="EMBL" id="RQX68210.1"/>
    </source>
</evidence>
<feature type="region of interest" description="Disordered" evidence="1">
    <location>
        <begin position="58"/>
        <end position="80"/>
    </location>
</feature>
<protein>
    <submittedName>
        <fullName evidence="2">HEAT repeat protein</fullName>
    </submittedName>
</protein>
<dbReference type="AlphaFoldDB" id="A0A425HQI3"/>